<evidence type="ECO:0000256" key="1">
    <source>
        <dbReference type="SAM" id="MobiDB-lite"/>
    </source>
</evidence>
<dbReference type="EMBL" id="MN739203">
    <property type="protein sequence ID" value="QHS93416.1"/>
    <property type="molecule type" value="Genomic_DNA"/>
</dbReference>
<accession>A0A6C0BMK9</accession>
<organism evidence="2">
    <name type="scientific">viral metagenome</name>
    <dbReference type="NCBI Taxonomy" id="1070528"/>
    <lineage>
        <taxon>unclassified sequences</taxon>
        <taxon>metagenomes</taxon>
        <taxon>organismal metagenomes</taxon>
    </lineage>
</organism>
<evidence type="ECO:0000313" key="2">
    <source>
        <dbReference type="EMBL" id="QHS93416.1"/>
    </source>
</evidence>
<protein>
    <submittedName>
        <fullName evidence="2">Uncharacterized protein</fullName>
    </submittedName>
</protein>
<sequence>MKLKYKGSLGAAWTAEPIEALDSVDQLRDNYYILALEPRKCLILWDPLEKVPSVDGSLDTTHKRRTMDGIFKDADQMPYVFTTVSNAADLLHCNSSNGNTMFWHGTSKLGALKSNILVDPCGMDVDTALRDMPHLRALLVKACGEPDSTGWTKRINAHSNTRVARDFFDSTPAEAHIGRPVHPTAKEPKKSEVKKVKKRPRPDASDKAPSQTATKRATKEQDGNQDVGQDVNSVAIPTPQSPDQCDQLLEMCDKNFEFVLRAKMAGIRRKHDYLAAYDEATQIRLAHGDDQSWDDNVDRAYSKQVMKAYQLMQDCEKQLGEFHEKAMRVYRRLSPSQKHTKVWSELKKLPAADRPAWMK</sequence>
<dbReference type="AlphaFoldDB" id="A0A6C0BMK9"/>
<feature type="region of interest" description="Disordered" evidence="1">
    <location>
        <begin position="169"/>
        <end position="242"/>
    </location>
</feature>
<proteinExistence type="predicted"/>
<feature type="compositionally biased region" description="Basic and acidic residues" evidence="1">
    <location>
        <begin position="184"/>
        <end position="194"/>
    </location>
</feature>
<name>A0A6C0BMK9_9ZZZZ</name>
<reference evidence="2" key="1">
    <citation type="journal article" date="2020" name="Nature">
        <title>Giant virus diversity and host interactions through global metagenomics.</title>
        <authorList>
            <person name="Schulz F."/>
            <person name="Roux S."/>
            <person name="Paez-Espino D."/>
            <person name="Jungbluth S."/>
            <person name="Walsh D.A."/>
            <person name="Denef V.J."/>
            <person name="McMahon K.D."/>
            <person name="Konstantinidis K.T."/>
            <person name="Eloe-Fadrosh E.A."/>
            <person name="Kyrpides N.C."/>
            <person name="Woyke T."/>
        </authorList>
    </citation>
    <scope>NUCLEOTIDE SEQUENCE</scope>
    <source>
        <strain evidence="2">GVMAG-M-3300017989-17</strain>
    </source>
</reference>